<sequence>MGSLGLAVNSELSIRVSLRIHSVGCSLAEAIAAAIRPDNKTAPPWMNIVERVEGDDLVIEVTARVGEAKRIGSIRNTVDEILEYLYSLLRSIEETTKTLKQSGDTHGGTGAVGNEPQTRRD</sequence>
<reference evidence="2 3" key="1">
    <citation type="submission" date="2015-10" db="EMBL/GenBank/DDBJ databases">
        <title>Complete genome sequence of hyperthermophilic archaeon Pyrodictium delaneyi Su06.</title>
        <authorList>
            <person name="Jung J.-H."/>
            <person name="Lin J."/>
            <person name="Holden J.F."/>
            <person name="Park C.-S."/>
        </authorList>
    </citation>
    <scope>NUCLEOTIDE SEQUENCE [LARGE SCALE GENOMIC DNA]</scope>
    <source>
        <strain evidence="2 3">Su06</strain>
    </source>
</reference>
<dbReference type="AlphaFoldDB" id="A0A0P0N0U2"/>
<accession>A0A0P0N0U2</accession>
<dbReference type="NCBIfam" id="NF011470">
    <property type="entry name" value="PRK14887.1"/>
    <property type="match status" value="1"/>
</dbReference>
<evidence type="ECO:0008006" key="4">
    <source>
        <dbReference type="Google" id="ProtNLM"/>
    </source>
</evidence>
<dbReference type="STRING" id="1273541.Pyrde_0129"/>
<protein>
    <recommendedName>
        <fullName evidence="4">KEOPS complex subunit</fullName>
    </recommendedName>
</protein>
<evidence type="ECO:0000313" key="3">
    <source>
        <dbReference type="Proteomes" id="UP000058613"/>
    </source>
</evidence>
<feature type="region of interest" description="Disordered" evidence="1">
    <location>
        <begin position="98"/>
        <end position="121"/>
    </location>
</feature>
<gene>
    <name evidence="2" type="ORF">Pyrde_0129</name>
</gene>
<dbReference type="KEGG" id="pdl:Pyrde_0129"/>
<organism evidence="2 3">
    <name type="scientific">Pyrodictium delaneyi</name>
    <dbReference type="NCBI Taxonomy" id="1273541"/>
    <lineage>
        <taxon>Archaea</taxon>
        <taxon>Thermoproteota</taxon>
        <taxon>Thermoprotei</taxon>
        <taxon>Desulfurococcales</taxon>
        <taxon>Pyrodictiaceae</taxon>
        <taxon>Pyrodictium</taxon>
    </lineage>
</organism>
<dbReference type="Proteomes" id="UP000058613">
    <property type="component" value="Chromosome"/>
</dbReference>
<evidence type="ECO:0000313" key="2">
    <source>
        <dbReference type="EMBL" id="ALL00179.1"/>
    </source>
</evidence>
<evidence type="ECO:0000256" key="1">
    <source>
        <dbReference type="SAM" id="MobiDB-lite"/>
    </source>
</evidence>
<proteinExistence type="predicted"/>
<name>A0A0P0N0U2_9CREN</name>
<dbReference type="EMBL" id="CP013011">
    <property type="protein sequence ID" value="ALL00179.1"/>
    <property type="molecule type" value="Genomic_DNA"/>
</dbReference>